<feature type="domain" description="Rieske" evidence="5">
    <location>
        <begin position="5"/>
        <end position="100"/>
    </location>
</feature>
<dbReference type="InterPro" id="IPR036922">
    <property type="entry name" value="Rieske_2Fe-2S_sf"/>
</dbReference>
<evidence type="ECO:0000256" key="4">
    <source>
        <dbReference type="ARBA" id="ARBA00023014"/>
    </source>
</evidence>
<keyword evidence="4" id="KW-0411">Iron-sulfur</keyword>
<reference evidence="6 7" key="1">
    <citation type="submission" date="2019-03" db="EMBL/GenBank/DDBJ databases">
        <title>Genomic Encyclopedia of Type Strains, Phase IV (KMG-IV): sequencing the most valuable type-strain genomes for metagenomic binning, comparative biology and taxonomic classification.</title>
        <authorList>
            <person name="Goeker M."/>
        </authorList>
    </citation>
    <scope>NUCLEOTIDE SEQUENCE [LARGE SCALE GENOMIC DNA]</scope>
    <source>
        <strain evidence="6 7">DSM 103428</strain>
    </source>
</reference>
<organism evidence="6 7">
    <name type="scientific">Acidipila rosea</name>
    <dbReference type="NCBI Taxonomy" id="768535"/>
    <lineage>
        <taxon>Bacteria</taxon>
        <taxon>Pseudomonadati</taxon>
        <taxon>Acidobacteriota</taxon>
        <taxon>Terriglobia</taxon>
        <taxon>Terriglobales</taxon>
        <taxon>Acidobacteriaceae</taxon>
        <taxon>Acidipila</taxon>
    </lineage>
</organism>
<keyword evidence="1" id="KW-0001">2Fe-2S</keyword>
<dbReference type="RefSeq" id="WP_131994052.1">
    <property type="nucleotide sequence ID" value="NZ_SMGK01000002.1"/>
</dbReference>
<accession>A0A4R1LAB1</accession>
<dbReference type="GO" id="GO:0051537">
    <property type="term" value="F:2 iron, 2 sulfur cluster binding"/>
    <property type="evidence" value="ECO:0007669"/>
    <property type="project" value="UniProtKB-KW"/>
</dbReference>
<dbReference type="Proteomes" id="UP000295210">
    <property type="component" value="Unassembled WGS sequence"/>
</dbReference>
<evidence type="ECO:0000313" key="7">
    <source>
        <dbReference type="Proteomes" id="UP000295210"/>
    </source>
</evidence>
<dbReference type="GO" id="GO:0046872">
    <property type="term" value="F:metal ion binding"/>
    <property type="evidence" value="ECO:0007669"/>
    <property type="project" value="UniProtKB-KW"/>
</dbReference>
<evidence type="ECO:0000313" key="6">
    <source>
        <dbReference type="EMBL" id="TCK73863.1"/>
    </source>
</evidence>
<proteinExistence type="predicted"/>
<evidence type="ECO:0000256" key="1">
    <source>
        <dbReference type="ARBA" id="ARBA00022714"/>
    </source>
</evidence>
<evidence type="ECO:0000256" key="2">
    <source>
        <dbReference type="ARBA" id="ARBA00022723"/>
    </source>
</evidence>
<sequence>MSDFVRICSKADLPPVGHVAEIAAAGKVLCIANIKGVISALDNECPHRGGPLGQGTIEDGMVMCPWHAWAFNVKTGCASHHAQTCVQVYPVEIRGDEVMAKL</sequence>
<comment type="caution">
    <text evidence="6">The sequence shown here is derived from an EMBL/GenBank/DDBJ whole genome shotgun (WGS) entry which is preliminary data.</text>
</comment>
<dbReference type="InterPro" id="IPR017941">
    <property type="entry name" value="Rieske_2Fe-2S"/>
</dbReference>
<dbReference type="EMBL" id="SMGK01000002">
    <property type="protein sequence ID" value="TCK73863.1"/>
    <property type="molecule type" value="Genomic_DNA"/>
</dbReference>
<dbReference type="PANTHER" id="PTHR21496:SF23">
    <property type="entry name" value="3-PHENYLPROPIONATE_CINNAMIC ACID DIOXYGENASE FERREDOXIN SUBUNIT"/>
    <property type="match status" value="1"/>
</dbReference>
<keyword evidence="3" id="KW-0408">Iron</keyword>
<keyword evidence="2" id="KW-0479">Metal-binding</keyword>
<protein>
    <submittedName>
        <fullName evidence="6">Nitrite reductase (NADH) small subunit</fullName>
    </submittedName>
</protein>
<dbReference type="SUPFAM" id="SSF50022">
    <property type="entry name" value="ISP domain"/>
    <property type="match status" value="1"/>
</dbReference>
<evidence type="ECO:0000256" key="3">
    <source>
        <dbReference type="ARBA" id="ARBA00023004"/>
    </source>
</evidence>
<evidence type="ECO:0000259" key="5">
    <source>
        <dbReference type="PROSITE" id="PS51296"/>
    </source>
</evidence>
<dbReference type="Gene3D" id="2.102.10.10">
    <property type="entry name" value="Rieske [2Fe-2S] iron-sulphur domain"/>
    <property type="match status" value="1"/>
</dbReference>
<dbReference type="PANTHER" id="PTHR21496">
    <property type="entry name" value="FERREDOXIN-RELATED"/>
    <property type="match status" value="1"/>
</dbReference>
<dbReference type="AlphaFoldDB" id="A0A4R1LAB1"/>
<dbReference type="Pfam" id="PF00355">
    <property type="entry name" value="Rieske"/>
    <property type="match status" value="1"/>
</dbReference>
<dbReference type="OrthoDB" id="9795104at2"/>
<gene>
    <name evidence="6" type="ORF">C7378_1481</name>
</gene>
<dbReference type="PROSITE" id="PS51296">
    <property type="entry name" value="RIESKE"/>
    <property type="match status" value="1"/>
</dbReference>
<keyword evidence="7" id="KW-1185">Reference proteome</keyword>
<dbReference type="CDD" id="cd03467">
    <property type="entry name" value="Rieske"/>
    <property type="match status" value="1"/>
</dbReference>
<name>A0A4R1LAB1_9BACT</name>